<dbReference type="GO" id="GO:0005886">
    <property type="term" value="C:plasma membrane"/>
    <property type="evidence" value="ECO:0007669"/>
    <property type="project" value="UniProtKB-SubCell"/>
</dbReference>
<evidence type="ECO:0000256" key="6">
    <source>
        <dbReference type="ARBA" id="ARBA00023136"/>
    </source>
</evidence>
<dbReference type="Pfam" id="PF07681">
    <property type="entry name" value="DoxX"/>
    <property type="match status" value="1"/>
</dbReference>
<feature type="transmembrane region" description="Helical" evidence="7">
    <location>
        <begin position="45"/>
        <end position="65"/>
    </location>
</feature>
<dbReference type="AlphaFoldDB" id="A0A6I1I012"/>
<organism evidence="8 9">
    <name type="scientific">Janthinobacterium violaceinigrum</name>
    <dbReference type="NCBI Taxonomy" id="2654252"/>
    <lineage>
        <taxon>Bacteria</taxon>
        <taxon>Pseudomonadati</taxon>
        <taxon>Pseudomonadota</taxon>
        <taxon>Betaproteobacteria</taxon>
        <taxon>Burkholderiales</taxon>
        <taxon>Oxalobacteraceae</taxon>
        <taxon>Janthinobacterium</taxon>
    </lineage>
</organism>
<gene>
    <name evidence="8" type="ORF">GCN75_14755</name>
</gene>
<dbReference type="InterPro" id="IPR032808">
    <property type="entry name" value="DoxX"/>
</dbReference>
<evidence type="ECO:0000256" key="3">
    <source>
        <dbReference type="ARBA" id="ARBA00022475"/>
    </source>
</evidence>
<sequence length="138" mass="14482">MKNNTDILLPLGRAALGVLFFVSGLLKIGGFAGVAGYMASQGLPLANILLVGVIALEVGGGLLLITGWQARWAALALALFLIPTTVIFHAFWSADAAHFQDQLTNFLKNLSIFGGMLLLVERGFGKASRLAKGGSGRN</sequence>
<dbReference type="Proteomes" id="UP000468717">
    <property type="component" value="Unassembled WGS sequence"/>
</dbReference>
<accession>A0A6I1I012</accession>
<keyword evidence="5 7" id="KW-1133">Transmembrane helix</keyword>
<dbReference type="RefSeq" id="WP_152283172.1">
    <property type="nucleotide sequence ID" value="NZ_WFLI01000015.1"/>
</dbReference>
<dbReference type="InterPro" id="IPR051907">
    <property type="entry name" value="DoxX-like_oxidoreductase"/>
</dbReference>
<evidence type="ECO:0000256" key="7">
    <source>
        <dbReference type="SAM" id="Phobius"/>
    </source>
</evidence>
<feature type="transmembrane region" description="Helical" evidence="7">
    <location>
        <begin position="72"/>
        <end position="94"/>
    </location>
</feature>
<dbReference type="PANTHER" id="PTHR33452:SF1">
    <property type="entry name" value="INNER MEMBRANE PROTEIN YPHA-RELATED"/>
    <property type="match status" value="1"/>
</dbReference>
<reference evidence="8 9" key="1">
    <citation type="submission" date="2019-10" db="EMBL/GenBank/DDBJ databases">
        <title>Three novel species isolated from a subtropical stream in China.</title>
        <authorList>
            <person name="Lu H."/>
        </authorList>
    </citation>
    <scope>NUCLEOTIDE SEQUENCE [LARGE SCALE GENOMIC DNA]</scope>
    <source>
        <strain evidence="8 9">FT13W</strain>
    </source>
</reference>
<comment type="subcellular location">
    <subcellularLocation>
        <location evidence="1">Cell membrane</location>
        <topology evidence="1">Multi-pass membrane protein</topology>
    </subcellularLocation>
</comment>
<comment type="similarity">
    <text evidence="2">Belongs to the DoxX family.</text>
</comment>
<feature type="transmembrane region" description="Helical" evidence="7">
    <location>
        <begin position="12"/>
        <end position="39"/>
    </location>
</feature>
<comment type="caution">
    <text evidence="8">The sequence shown here is derived from an EMBL/GenBank/DDBJ whole genome shotgun (WGS) entry which is preliminary data.</text>
</comment>
<evidence type="ECO:0000256" key="1">
    <source>
        <dbReference type="ARBA" id="ARBA00004651"/>
    </source>
</evidence>
<keyword evidence="6 7" id="KW-0472">Membrane</keyword>
<dbReference type="PANTHER" id="PTHR33452">
    <property type="entry name" value="OXIDOREDUCTASE CATD-RELATED"/>
    <property type="match status" value="1"/>
</dbReference>
<keyword evidence="3" id="KW-1003">Cell membrane</keyword>
<name>A0A6I1I012_9BURK</name>
<evidence type="ECO:0000256" key="5">
    <source>
        <dbReference type="ARBA" id="ARBA00022989"/>
    </source>
</evidence>
<keyword evidence="9" id="KW-1185">Reference proteome</keyword>
<evidence type="ECO:0000313" key="9">
    <source>
        <dbReference type="Proteomes" id="UP000468717"/>
    </source>
</evidence>
<proteinExistence type="inferred from homology"/>
<keyword evidence="4 7" id="KW-0812">Transmembrane</keyword>
<evidence type="ECO:0000313" key="8">
    <source>
        <dbReference type="EMBL" id="KAB8064195.1"/>
    </source>
</evidence>
<evidence type="ECO:0000256" key="2">
    <source>
        <dbReference type="ARBA" id="ARBA00006679"/>
    </source>
</evidence>
<dbReference type="EMBL" id="WFLI01000015">
    <property type="protein sequence ID" value="KAB8064195.1"/>
    <property type="molecule type" value="Genomic_DNA"/>
</dbReference>
<evidence type="ECO:0000256" key="4">
    <source>
        <dbReference type="ARBA" id="ARBA00022692"/>
    </source>
</evidence>
<protein>
    <submittedName>
        <fullName evidence="8">DoxX family membrane protein</fullName>
    </submittedName>
</protein>